<dbReference type="AlphaFoldDB" id="A0A7C5ERV4"/>
<gene>
    <name evidence="7" type="ORF">ENW48_01025</name>
</gene>
<evidence type="ECO:0000256" key="1">
    <source>
        <dbReference type="ARBA" id="ARBA00022723"/>
    </source>
</evidence>
<keyword evidence="1" id="KW-0479">Metal-binding</keyword>
<feature type="domain" description="F420-non-reducing hydrogenase iron-sulfur subunit D" evidence="6">
    <location>
        <begin position="38"/>
        <end position="133"/>
    </location>
</feature>
<name>A0A7C5ERV4_9BACT</name>
<feature type="region of interest" description="Disordered" evidence="5">
    <location>
        <begin position="127"/>
        <end position="148"/>
    </location>
</feature>
<keyword evidence="4" id="KW-0411">Iron-sulfur</keyword>
<dbReference type="InterPro" id="IPR003813">
    <property type="entry name" value="MvhD/FlpD"/>
</dbReference>
<evidence type="ECO:0000256" key="5">
    <source>
        <dbReference type="SAM" id="MobiDB-lite"/>
    </source>
</evidence>
<keyword evidence="3" id="KW-0408">Iron</keyword>
<evidence type="ECO:0000256" key="3">
    <source>
        <dbReference type="ARBA" id="ARBA00023004"/>
    </source>
</evidence>
<evidence type="ECO:0000313" key="7">
    <source>
        <dbReference type="EMBL" id="HGZ10784.1"/>
    </source>
</evidence>
<evidence type="ECO:0000256" key="2">
    <source>
        <dbReference type="ARBA" id="ARBA00023002"/>
    </source>
</evidence>
<comment type="caution">
    <text evidence="7">The sequence shown here is derived from an EMBL/GenBank/DDBJ whole genome shotgun (WGS) entry which is preliminary data.</text>
</comment>
<dbReference type="GO" id="GO:0046872">
    <property type="term" value="F:metal ion binding"/>
    <property type="evidence" value="ECO:0007669"/>
    <property type="project" value="UniProtKB-KW"/>
</dbReference>
<proteinExistence type="predicted"/>
<keyword evidence="2" id="KW-0560">Oxidoreductase</keyword>
<protein>
    <submittedName>
        <fullName evidence="7">Hydrogenase iron-sulfur subunit</fullName>
    </submittedName>
</protein>
<accession>A0A7C5ERV4</accession>
<dbReference type="GO" id="GO:0016491">
    <property type="term" value="F:oxidoreductase activity"/>
    <property type="evidence" value="ECO:0007669"/>
    <property type="project" value="UniProtKB-KW"/>
</dbReference>
<organism evidence="7">
    <name type="scientific">Desulfobacca acetoxidans</name>
    <dbReference type="NCBI Taxonomy" id="60893"/>
    <lineage>
        <taxon>Bacteria</taxon>
        <taxon>Pseudomonadati</taxon>
        <taxon>Thermodesulfobacteriota</taxon>
        <taxon>Desulfobaccia</taxon>
        <taxon>Desulfobaccales</taxon>
        <taxon>Desulfobaccaceae</taxon>
        <taxon>Desulfobacca</taxon>
    </lineage>
</organism>
<dbReference type="PROSITE" id="PS51257">
    <property type="entry name" value="PROKAR_LIPOPROTEIN"/>
    <property type="match status" value="1"/>
</dbReference>
<dbReference type="EMBL" id="DTKJ01000011">
    <property type="protein sequence ID" value="HGZ10784.1"/>
    <property type="molecule type" value="Genomic_DNA"/>
</dbReference>
<dbReference type="Pfam" id="PF02662">
    <property type="entry name" value="FlpD"/>
    <property type="match status" value="1"/>
</dbReference>
<dbReference type="GO" id="GO:0051536">
    <property type="term" value="F:iron-sulfur cluster binding"/>
    <property type="evidence" value="ECO:0007669"/>
    <property type="project" value="UniProtKB-KW"/>
</dbReference>
<evidence type="ECO:0000256" key="4">
    <source>
        <dbReference type="ARBA" id="ARBA00023014"/>
    </source>
</evidence>
<evidence type="ECO:0000259" key="6">
    <source>
        <dbReference type="Pfam" id="PF02662"/>
    </source>
</evidence>
<reference evidence="7" key="1">
    <citation type="journal article" date="2020" name="mSystems">
        <title>Genome- and Community-Level Interaction Insights into Carbon Utilization and Element Cycling Functions of Hydrothermarchaeota in Hydrothermal Sediment.</title>
        <authorList>
            <person name="Zhou Z."/>
            <person name="Liu Y."/>
            <person name="Xu W."/>
            <person name="Pan J."/>
            <person name="Luo Z.H."/>
            <person name="Li M."/>
        </authorList>
    </citation>
    <scope>NUCLEOTIDE SEQUENCE [LARGE SCALE GENOMIC DNA]</scope>
    <source>
        <strain evidence="7">SpSt-853</strain>
    </source>
</reference>
<sequence length="148" mass="16309">MRLSEMNSNIHVIILACRQALPEPAGILEPLTRVGFTARLIPEPCSSKVESHQLLRILASEADLLWVVGCPANACQLVEGSRRMAKRVHYTQDYLKEIGLEAERLGLAFISAGSPGEVEATLQEIEKRARDLGPNPARARNLRAKESL</sequence>